<evidence type="ECO:0000256" key="3">
    <source>
        <dbReference type="RuleBase" id="RU004019"/>
    </source>
</evidence>
<dbReference type="SUPFAM" id="SSF46785">
    <property type="entry name" value="Winged helix' DNA-binding domain"/>
    <property type="match status" value="1"/>
</dbReference>
<dbReference type="Pfam" id="PF02198">
    <property type="entry name" value="SAM_PNT"/>
    <property type="match status" value="1"/>
</dbReference>
<dbReference type="SMART" id="SM00413">
    <property type="entry name" value="ETS"/>
    <property type="match status" value="1"/>
</dbReference>
<evidence type="ECO:0000313" key="8">
    <source>
        <dbReference type="RefSeq" id="XP_030745936.1"/>
    </source>
</evidence>
<organism evidence="7 8">
    <name type="scientific">Sitophilus oryzae</name>
    <name type="common">Rice weevil</name>
    <name type="synonym">Curculio oryzae</name>
    <dbReference type="NCBI Taxonomy" id="7048"/>
    <lineage>
        <taxon>Eukaryota</taxon>
        <taxon>Metazoa</taxon>
        <taxon>Ecdysozoa</taxon>
        <taxon>Arthropoda</taxon>
        <taxon>Hexapoda</taxon>
        <taxon>Insecta</taxon>
        <taxon>Pterygota</taxon>
        <taxon>Neoptera</taxon>
        <taxon>Endopterygota</taxon>
        <taxon>Coleoptera</taxon>
        <taxon>Polyphaga</taxon>
        <taxon>Cucujiformia</taxon>
        <taxon>Curculionidae</taxon>
        <taxon>Dryophthorinae</taxon>
        <taxon>Sitophilus</taxon>
    </lineage>
</organism>
<dbReference type="PRINTS" id="PR00454">
    <property type="entry name" value="ETSDOMAIN"/>
</dbReference>
<evidence type="ECO:0000256" key="1">
    <source>
        <dbReference type="ARBA" id="ARBA00005562"/>
    </source>
</evidence>
<dbReference type="FunCoup" id="A0A6J2X405">
    <property type="interactions" value="425"/>
</dbReference>
<dbReference type="SUPFAM" id="SSF47769">
    <property type="entry name" value="SAM/Pointed domain"/>
    <property type="match status" value="1"/>
</dbReference>
<dbReference type="InterPro" id="IPR036388">
    <property type="entry name" value="WH-like_DNA-bd_sf"/>
</dbReference>
<dbReference type="Proteomes" id="UP000504635">
    <property type="component" value="Unplaced"/>
</dbReference>
<dbReference type="Gene3D" id="1.10.10.10">
    <property type="entry name" value="Winged helix-like DNA-binding domain superfamily/Winged helix DNA-binding domain"/>
    <property type="match status" value="1"/>
</dbReference>
<name>A0A6J2X405_SITOR</name>
<keyword evidence="2 3" id="KW-0238">DNA-binding</keyword>
<dbReference type="GO" id="GO:0005634">
    <property type="term" value="C:nucleus"/>
    <property type="evidence" value="ECO:0007669"/>
    <property type="project" value="UniProtKB-SubCell"/>
</dbReference>
<dbReference type="CDD" id="cd08533">
    <property type="entry name" value="SAM_PNT-ETS-1_2"/>
    <property type="match status" value="1"/>
</dbReference>
<sequence>MELEQYPYEYDTNNQNFYDTPPVKKENIRKVTFNLPVYSKNEELLLYPLKQEIIDDSDEDSSPGVVPTTIRKVPSISDLSDPEASLDIPTQVPPLTPGTNKTMAEALKASFASWEKEQQRLSIPKDPRQWTENHVAHWLQWAAKEFSLENIPLHHFRMKGKDICVMGKDAFAARAPAFVGDILWEHLELLQRDIERERLTNTLNPLYENVCVPDIPQYIDYSQTPVVNPAEDRKPVSVANTPPPNHGSAPTQHTNNNFLHDGTGRYTDTPYTDAYGSPYADSSPYQTVPSGGSSGSEQWGHPTAGHDMAMGGGGGGGGPPPSHHPDIKPTMLQNGMIAGYHGGTGGHAAFGSRYSDSYGDIYSSPYDTSPFQTVPGGAGGAQPSPGDQWPPSHDLGALVHHPHAHPGFLSRGEGGLGPHQDTKPMIQNGMIGYAGGAGSGGPCFTGSGPIQLWQFLLELLTDKSCQGFISWTGNEWEFKLTDPDEVARRWGIRKNKPKMNYEKLSRGLRYYYDKNIIHKTAGKRYVYRFVCDLQTLLGYTPEELHAMVDFKPEKKDDD</sequence>
<dbReference type="SMART" id="SM00251">
    <property type="entry name" value="SAM_PNT"/>
    <property type="match status" value="1"/>
</dbReference>
<reference evidence="8" key="1">
    <citation type="submission" date="2025-08" db="UniProtKB">
        <authorList>
            <consortium name="RefSeq"/>
        </authorList>
    </citation>
    <scope>IDENTIFICATION</scope>
    <source>
        <tissue evidence="8">Gonads</tissue>
    </source>
</reference>
<evidence type="ECO:0000313" key="7">
    <source>
        <dbReference type="Proteomes" id="UP000504635"/>
    </source>
</evidence>
<dbReference type="GO" id="GO:0000981">
    <property type="term" value="F:DNA-binding transcription factor activity, RNA polymerase II-specific"/>
    <property type="evidence" value="ECO:0007669"/>
    <property type="project" value="TreeGrafter"/>
</dbReference>
<keyword evidence="3" id="KW-0539">Nucleus</keyword>
<comment type="similarity">
    <text evidence="1 3">Belongs to the ETS family.</text>
</comment>
<feature type="compositionally biased region" description="Polar residues" evidence="4">
    <location>
        <begin position="248"/>
        <end position="258"/>
    </location>
</feature>
<dbReference type="GeneID" id="115874794"/>
<feature type="compositionally biased region" description="Polar residues" evidence="4">
    <location>
        <begin position="283"/>
        <end position="297"/>
    </location>
</feature>
<dbReference type="InParanoid" id="A0A6J2X405"/>
<dbReference type="RefSeq" id="XP_030745936.1">
    <property type="nucleotide sequence ID" value="XM_030890076.1"/>
</dbReference>
<dbReference type="InterPro" id="IPR046328">
    <property type="entry name" value="ETS_fam"/>
</dbReference>
<dbReference type="PROSITE" id="PS50061">
    <property type="entry name" value="ETS_DOMAIN_3"/>
    <property type="match status" value="1"/>
</dbReference>
<dbReference type="KEGG" id="soy:115874794"/>
<dbReference type="InterPro" id="IPR036390">
    <property type="entry name" value="WH_DNA-bd_sf"/>
</dbReference>
<evidence type="ECO:0000256" key="4">
    <source>
        <dbReference type="SAM" id="MobiDB-lite"/>
    </source>
</evidence>
<gene>
    <name evidence="8" type="primary">LOC115874794</name>
</gene>
<dbReference type="InterPro" id="IPR013761">
    <property type="entry name" value="SAM/pointed_sf"/>
</dbReference>
<dbReference type="Pfam" id="PF00178">
    <property type="entry name" value="Ets"/>
    <property type="match status" value="1"/>
</dbReference>
<evidence type="ECO:0000259" key="6">
    <source>
        <dbReference type="PROSITE" id="PS51433"/>
    </source>
</evidence>
<dbReference type="GO" id="GO:0030154">
    <property type="term" value="P:cell differentiation"/>
    <property type="evidence" value="ECO:0007669"/>
    <property type="project" value="TreeGrafter"/>
</dbReference>
<dbReference type="PROSITE" id="PS00346">
    <property type="entry name" value="ETS_DOMAIN_2"/>
    <property type="match status" value="1"/>
</dbReference>
<dbReference type="PANTHER" id="PTHR11849:SF289">
    <property type="entry name" value="ETS-LIKE PROTEIN POINTED"/>
    <property type="match status" value="1"/>
</dbReference>
<dbReference type="PANTHER" id="PTHR11849">
    <property type="entry name" value="ETS"/>
    <property type="match status" value="1"/>
</dbReference>
<protein>
    <submittedName>
        <fullName evidence="8">Protein C-ets-1 isoform X1</fullName>
    </submittedName>
</protein>
<dbReference type="InterPro" id="IPR003118">
    <property type="entry name" value="Pointed_dom"/>
</dbReference>
<proteinExistence type="inferred from homology"/>
<feature type="region of interest" description="Disordered" evidence="4">
    <location>
        <begin position="228"/>
        <end position="327"/>
    </location>
</feature>
<evidence type="ECO:0000259" key="5">
    <source>
        <dbReference type="PROSITE" id="PS50061"/>
    </source>
</evidence>
<dbReference type="FunFam" id="1.10.10.10:FF:000586">
    <property type="entry name" value="Uncharacterized protein, isoform B"/>
    <property type="match status" value="1"/>
</dbReference>
<dbReference type="Gene3D" id="1.10.150.50">
    <property type="entry name" value="Transcription Factor, Ets-1"/>
    <property type="match status" value="1"/>
</dbReference>
<dbReference type="PROSITE" id="PS00345">
    <property type="entry name" value="ETS_DOMAIN_1"/>
    <property type="match status" value="1"/>
</dbReference>
<comment type="subcellular location">
    <subcellularLocation>
        <location evidence="3">Nucleus</location>
    </subcellularLocation>
</comment>
<feature type="domain" description="ETS" evidence="5">
    <location>
        <begin position="450"/>
        <end position="530"/>
    </location>
</feature>
<accession>A0A6J2X405</accession>
<dbReference type="OrthoDB" id="10067219at2759"/>
<evidence type="ECO:0000256" key="2">
    <source>
        <dbReference type="ARBA" id="ARBA00023125"/>
    </source>
</evidence>
<dbReference type="AlphaFoldDB" id="A0A6J2X405"/>
<keyword evidence="7" id="KW-1185">Reference proteome</keyword>
<dbReference type="CTD" id="42757"/>
<dbReference type="GO" id="GO:0043565">
    <property type="term" value="F:sequence-specific DNA binding"/>
    <property type="evidence" value="ECO:0007669"/>
    <property type="project" value="InterPro"/>
</dbReference>
<dbReference type="InterPro" id="IPR000418">
    <property type="entry name" value="Ets_dom"/>
</dbReference>
<dbReference type="PROSITE" id="PS51433">
    <property type="entry name" value="PNT"/>
    <property type="match status" value="1"/>
</dbReference>
<feature type="domain" description="PNT" evidence="6">
    <location>
        <begin position="109"/>
        <end position="194"/>
    </location>
</feature>
<dbReference type="FunFam" id="1.10.150.50:FF:000014">
    <property type="entry name" value="Protein c-ets-1 isoform 1"/>
    <property type="match status" value="1"/>
</dbReference>